<evidence type="ECO:0000313" key="2">
    <source>
        <dbReference type="Proteomes" id="UP001138751"/>
    </source>
</evidence>
<sequence length="250" mass="26347">MALSVSACAGRPPPAPDVAGREAIRLRAVMLADVPGAAAPDPPQAVRWIALARNALAEAGRTPQGTELALLVDRAPAVQRIALLLLRAEGPWEVVATAPAATGITGRRGYFVTPTGVFVNDGGIMGYRALGTPNQEGIRGLGARGMRAWDFGWIRAPRGWTDDGSEARIRFLLHATDPDYFEPLLGQPGSQGCVRVGGAMNMFLDRHGVIDADLERIAAESPRMAALLAPDRTPTSIAGRMLIVIDSAAS</sequence>
<evidence type="ECO:0000313" key="1">
    <source>
        <dbReference type="EMBL" id="MBR0672044.1"/>
    </source>
</evidence>
<keyword evidence="2" id="KW-1185">Reference proteome</keyword>
<reference evidence="1" key="1">
    <citation type="submission" date="2020-01" db="EMBL/GenBank/DDBJ databases">
        <authorList>
            <person name="Rat A."/>
        </authorList>
    </citation>
    <scope>NUCLEOTIDE SEQUENCE</scope>
    <source>
        <strain evidence="1">LMG 31231</strain>
    </source>
</reference>
<proteinExistence type="predicted"/>
<evidence type="ECO:0008006" key="3">
    <source>
        <dbReference type="Google" id="ProtNLM"/>
    </source>
</evidence>
<dbReference type="EMBL" id="JAAEDM010000031">
    <property type="protein sequence ID" value="MBR0672044.1"/>
    <property type="molecule type" value="Genomic_DNA"/>
</dbReference>
<name>A0A9X9WY15_9PROT</name>
<dbReference type="RefSeq" id="WP_211862419.1">
    <property type="nucleotide sequence ID" value="NZ_JAAEDM010000031.1"/>
</dbReference>
<dbReference type="Proteomes" id="UP001138751">
    <property type="component" value="Unassembled WGS sequence"/>
</dbReference>
<accession>A0A9X9WY15</accession>
<organism evidence="1 2">
    <name type="scientific">Neoroseomonas soli</name>
    <dbReference type="NCBI Taxonomy" id="1081025"/>
    <lineage>
        <taxon>Bacteria</taxon>
        <taxon>Pseudomonadati</taxon>
        <taxon>Pseudomonadota</taxon>
        <taxon>Alphaproteobacteria</taxon>
        <taxon>Acetobacterales</taxon>
        <taxon>Acetobacteraceae</taxon>
        <taxon>Neoroseomonas</taxon>
    </lineage>
</organism>
<gene>
    <name evidence="1" type="ORF">GXW76_12760</name>
</gene>
<comment type="caution">
    <text evidence="1">The sequence shown here is derived from an EMBL/GenBank/DDBJ whole genome shotgun (WGS) entry which is preliminary data.</text>
</comment>
<reference evidence="1" key="2">
    <citation type="journal article" date="2021" name="Syst. Appl. Microbiol.">
        <title>Roseomonas hellenica sp. nov., isolated from roots of wild-growing Alkanna tinctoria.</title>
        <authorList>
            <person name="Rat A."/>
            <person name="Naranjo H.D."/>
            <person name="Lebbe L."/>
            <person name="Cnockaert M."/>
            <person name="Krigas N."/>
            <person name="Grigoriadou K."/>
            <person name="Maloupa E."/>
            <person name="Willems A."/>
        </authorList>
    </citation>
    <scope>NUCLEOTIDE SEQUENCE</scope>
    <source>
        <strain evidence="1">LMG 31231</strain>
    </source>
</reference>
<dbReference type="AlphaFoldDB" id="A0A9X9WY15"/>
<protein>
    <recommendedName>
        <fullName evidence="3">L,D-transpeptidase</fullName>
    </recommendedName>
</protein>